<organism evidence="6 7">
    <name type="scientific">Geotalea uraniireducens (strain Rf4)</name>
    <name type="common">Geobacter uraniireducens</name>
    <dbReference type="NCBI Taxonomy" id="351605"/>
    <lineage>
        <taxon>Bacteria</taxon>
        <taxon>Pseudomonadati</taxon>
        <taxon>Thermodesulfobacteriota</taxon>
        <taxon>Desulfuromonadia</taxon>
        <taxon>Geobacterales</taxon>
        <taxon>Geobacteraceae</taxon>
        <taxon>Geotalea</taxon>
    </lineage>
</organism>
<dbReference type="GO" id="GO:0006355">
    <property type="term" value="P:regulation of DNA-templated transcription"/>
    <property type="evidence" value="ECO:0007669"/>
    <property type="project" value="InterPro"/>
</dbReference>
<dbReference type="PROSITE" id="PS50110">
    <property type="entry name" value="RESPONSE_REGULATORY"/>
    <property type="match status" value="1"/>
</dbReference>
<evidence type="ECO:0000259" key="5">
    <source>
        <dbReference type="PROSITE" id="PS50110"/>
    </source>
</evidence>
<dbReference type="SUPFAM" id="SSF46894">
    <property type="entry name" value="C-terminal effector domain of the bipartite response regulators"/>
    <property type="match status" value="1"/>
</dbReference>
<dbReference type="SMART" id="SM00421">
    <property type="entry name" value="HTH_LUXR"/>
    <property type="match status" value="1"/>
</dbReference>
<dbReference type="InterPro" id="IPR058245">
    <property type="entry name" value="NreC/VraR/RcsB-like_REC"/>
</dbReference>
<dbReference type="GO" id="GO:0000160">
    <property type="term" value="P:phosphorelay signal transduction system"/>
    <property type="evidence" value="ECO:0007669"/>
    <property type="project" value="InterPro"/>
</dbReference>
<dbReference type="SUPFAM" id="SSF52172">
    <property type="entry name" value="CheY-like"/>
    <property type="match status" value="1"/>
</dbReference>
<dbReference type="InterPro" id="IPR001789">
    <property type="entry name" value="Sig_transdc_resp-reg_receiver"/>
</dbReference>
<keyword evidence="1 3" id="KW-0597">Phosphoprotein</keyword>
<dbReference type="Pfam" id="PF00072">
    <property type="entry name" value="Response_reg"/>
    <property type="match status" value="1"/>
</dbReference>
<accession>A5GE87</accession>
<dbReference type="AlphaFoldDB" id="A5GE87"/>
<keyword evidence="7" id="KW-1185">Reference proteome</keyword>
<evidence type="ECO:0000256" key="2">
    <source>
        <dbReference type="ARBA" id="ARBA00023125"/>
    </source>
</evidence>
<evidence type="ECO:0000313" key="7">
    <source>
        <dbReference type="Proteomes" id="UP000006695"/>
    </source>
</evidence>
<feature type="domain" description="Response regulatory" evidence="5">
    <location>
        <begin position="5"/>
        <end position="121"/>
    </location>
</feature>
<name>A5GE87_GEOUR</name>
<dbReference type="EMBL" id="CP000698">
    <property type="protein sequence ID" value="ABQ25742.1"/>
    <property type="molecule type" value="Genomic_DNA"/>
</dbReference>
<dbReference type="InterPro" id="IPR016032">
    <property type="entry name" value="Sig_transdc_resp-reg_C-effctor"/>
</dbReference>
<dbReference type="Pfam" id="PF00196">
    <property type="entry name" value="GerE"/>
    <property type="match status" value="1"/>
</dbReference>
<dbReference type="HOGENOM" id="CLU_000445_90_10_7"/>
<feature type="domain" description="HTH luxR-type" evidence="4">
    <location>
        <begin position="204"/>
        <end position="241"/>
    </location>
</feature>
<dbReference type="SMART" id="SM00448">
    <property type="entry name" value="REC"/>
    <property type="match status" value="1"/>
</dbReference>
<dbReference type="PANTHER" id="PTHR43214:SF43">
    <property type="entry name" value="TWO-COMPONENT RESPONSE REGULATOR"/>
    <property type="match status" value="1"/>
</dbReference>
<gene>
    <name evidence="6" type="ordered locus">Gura_1544</name>
</gene>
<dbReference type="KEGG" id="gur:Gura_1544"/>
<dbReference type="CDD" id="cd17535">
    <property type="entry name" value="REC_NarL-like"/>
    <property type="match status" value="1"/>
</dbReference>
<dbReference type="GO" id="GO:0003677">
    <property type="term" value="F:DNA binding"/>
    <property type="evidence" value="ECO:0007669"/>
    <property type="project" value="UniProtKB-KW"/>
</dbReference>
<dbReference type="PROSITE" id="PS50043">
    <property type="entry name" value="HTH_LUXR_2"/>
    <property type="match status" value="1"/>
</dbReference>
<dbReference type="Proteomes" id="UP000006695">
    <property type="component" value="Chromosome"/>
</dbReference>
<evidence type="ECO:0000259" key="4">
    <source>
        <dbReference type="PROSITE" id="PS50043"/>
    </source>
</evidence>
<proteinExistence type="predicted"/>
<dbReference type="STRING" id="351605.Gura_1544"/>
<dbReference type="InterPro" id="IPR000792">
    <property type="entry name" value="Tscrpt_reg_LuxR_C"/>
</dbReference>
<feature type="modified residue" description="4-aspartylphosphate" evidence="3">
    <location>
        <position position="56"/>
    </location>
</feature>
<dbReference type="PANTHER" id="PTHR43214">
    <property type="entry name" value="TWO-COMPONENT RESPONSE REGULATOR"/>
    <property type="match status" value="1"/>
</dbReference>
<dbReference type="OrthoDB" id="9780312at2"/>
<dbReference type="Gene3D" id="3.40.50.2300">
    <property type="match status" value="1"/>
</dbReference>
<evidence type="ECO:0000256" key="1">
    <source>
        <dbReference type="ARBA" id="ARBA00022553"/>
    </source>
</evidence>
<keyword evidence="2" id="KW-0238">DNA-binding</keyword>
<reference evidence="6 7" key="1">
    <citation type="submission" date="2007-05" db="EMBL/GenBank/DDBJ databases">
        <title>Complete sequence of Geobacter uraniireducens Rf4.</title>
        <authorList>
            <consortium name="US DOE Joint Genome Institute"/>
            <person name="Copeland A."/>
            <person name="Lucas S."/>
            <person name="Lapidus A."/>
            <person name="Barry K."/>
            <person name="Detter J.C."/>
            <person name="Glavina del Rio T."/>
            <person name="Hammon N."/>
            <person name="Israni S."/>
            <person name="Dalin E."/>
            <person name="Tice H."/>
            <person name="Pitluck S."/>
            <person name="Chertkov O."/>
            <person name="Brettin T."/>
            <person name="Bruce D."/>
            <person name="Han C."/>
            <person name="Schmutz J."/>
            <person name="Larimer F."/>
            <person name="Land M."/>
            <person name="Hauser L."/>
            <person name="Kyrpides N."/>
            <person name="Mikhailova N."/>
            <person name="Shelobolina E."/>
            <person name="Aklujkar M."/>
            <person name="Lovley D."/>
            <person name="Richardson P."/>
        </authorList>
    </citation>
    <scope>NUCLEOTIDE SEQUENCE [LARGE SCALE GENOMIC DNA]</scope>
    <source>
        <strain evidence="6 7">Rf4</strain>
    </source>
</reference>
<dbReference type="InterPro" id="IPR011006">
    <property type="entry name" value="CheY-like_superfamily"/>
</dbReference>
<dbReference type="InterPro" id="IPR039420">
    <property type="entry name" value="WalR-like"/>
</dbReference>
<evidence type="ECO:0000256" key="3">
    <source>
        <dbReference type="PROSITE-ProRule" id="PRU00169"/>
    </source>
</evidence>
<evidence type="ECO:0000313" key="6">
    <source>
        <dbReference type="EMBL" id="ABQ25742.1"/>
    </source>
</evidence>
<sequence length="241" mass="27029">MVHMKIAIIEDDPLLSKNLKLLLENEPGFTVLATFPSADGILPKVKRLIPEIMLVDLGLPGISGIEFITQAKKEMPQIDIIAHTIFDDKETVFTAIKAGATGYILKGCRPQELIDAFNEVYHGGSPITPKIARKVILEFQNFEMNEKKNLSIVEEDILKDICHGMTSTEIADKLSVHSSEVKNQIKQIYKKVQAQTTTDKATKSINDLIILSSREKEILNWIKHGKSTWDISQILQTQLSH</sequence>
<protein>
    <submittedName>
        <fullName evidence="6">Two component transcriptional regulator, LuxR family</fullName>
    </submittedName>
</protein>